<protein>
    <recommendedName>
        <fullName evidence="3">Zinc knuckle CX2CX4HX4C domain-containing protein</fullName>
    </recommendedName>
</protein>
<organism evidence="1 2">
    <name type="scientific">Populus deltoides</name>
    <name type="common">Eastern poplar</name>
    <name type="synonym">Eastern cottonwood</name>
    <dbReference type="NCBI Taxonomy" id="3696"/>
    <lineage>
        <taxon>Eukaryota</taxon>
        <taxon>Viridiplantae</taxon>
        <taxon>Streptophyta</taxon>
        <taxon>Embryophyta</taxon>
        <taxon>Tracheophyta</taxon>
        <taxon>Spermatophyta</taxon>
        <taxon>Magnoliopsida</taxon>
        <taxon>eudicotyledons</taxon>
        <taxon>Gunneridae</taxon>
        <taxon>Pentapetalae</taxon>
        <taxon>rosids</taxon>
        <taxon>fabids</taxon>
        <taxon>Malpighiales</taxon>
        <taxon>Salicaceae</taxon>
        <taxon>Saliceae</taxon>
        <taxon>Populus</taxon>
    </lineage>
</organism>
<sequence>MLTSSMSRLPYTRVLVKVNLLSDLPYFVDITLPNRNVLHQQVVYETLPRFCKHCRVLGHLTSTCTTSSVVQSKPMSQVNNVNAHNNRGSVFQRSLAATDAAHKGIHNGNNNVGTVAASSHPITPVDALVGGSGAGSRVYQLICNLQFLRYVQELIMLLWKVV</sequence>
<reference evidence="1" key="1">
    <citation type="journal article" date="2021" name="J. Hered.">
        <title>Genome Assembly of Salicaceae Populus deltoides (Eastern Cottonwood) I-69 Based on Nanopore Sequencing and Hi-C Technologies.</title>
        <authorList>
            <person name="Bai S."/>
            <person name="Wu H."/>
            <person name="Zhang J."/>
            <person name="Pan Z."/>
            <person name="Zhao W."/>
            <person name="Li Z."/>
            <person name="Tong C."/>
        </authorList>
    </citation>
    <scope>NUCLEOTIDE SEQUENCE</scope>
    <source>
        <tissue evidence="1">Leaf</tissue>
    </source>
</reference>
<dbReference type="Proteomes" id="UP000807159">
    <property type="component" value="Chromosome 6"/>
</dbReference>
<dbReference type="AlphaFoldDB" id="A0A8T2YJ67"/>
<dbReference type="InterPro" id="IPR040256">
    <property type="entry name" value="At4g02000-like"/>
</dbReference>
<evidence type="ECO:0008006" key="3">
    <source>
        <dbReference type="Google" id="ProtNLM"/>
    </source>
</evidence>
<comment type="caution">
    <text evidence="1">The sequence shown here is derived from an EMBL/GenBank/DDBJ whole genome shotgun (WGS) entry which is preliminary data.</text>
</comment>
<dbReference type="EMBL" id="JACEGQ020000006">
    <property type="protein sequence ID" value="KAH8505077.1"/>
    <property type="molecule type" value="Genomic_DNA"/>
</dbReference>
<gene>
    <name evidence="1" type="ORF">H0E87_012360</name>
</gene>
<accession>A0A8T2YJ67</accession>
<evidence type="ECO:0000313" key="2">
    <source>
        <dbReference type="Proteomes" id="UP000807159"/>
    </source>
</evidence>
<evidence type="ECO:0000313" key="1">
    <source>
        <dbReference type="EMBL" id="KAH8505077.1"/>
    </source>
</evidence>
<keyword evidence="2" id="KW-1185">Reference proteome</keyword>
<dbReference type="PANTHER" id="PTHR31286">
    <property type="entry name" value="GLYCINE-RICH CELL WALL STRUCTURAL PROTEIN 1.8-LIKE"/>
    <property type="match status" value="1"/>
</dbReference>
<dbReference type="PANTHER" id="PTHR31286:SF180">
    <property type="entry name" value="OS10G0362600 PROTEIN"/>
    <property type="match status" value="1"/>
</dbReference>
<name>A0A8T2YJ67_POPDE</name>
<proteinExistence type="predicted"/>